<reference evidence="12" key="1">
    <citation type="journal article" date="2019" name="Int. J. Syst. Evol. Microbiol.">
        <title>The Global Catalogue of Microorganisms (GCM) 10K type strain sequencing project: providing services to taxonomists for standard genome sequencing and annotation.</title>
        <authorList>
            <consortium name="The Broad Institute Genomics Platform"/>
            <consortium name="The Broad Institute Genome Sequencing Center for Infectious Disease"/>
            <person name="Wu L."/>
            <person name="Ma J."/>
        </authorList>
    </citation>
    <scope>NUCLEOTIDE SEQUENCE [LARGE SCALE GENOMIC DNA]</scope>
    <source>
        <strain evidence="12">CGMCC 4.7152</strain>
    </source>
</reference>
<dbReference type="GO" id="GO:0005524">
    <property type="term" value="F:ATP binding"/>
    <property type="evidence" value="ECO:0007669"/>
    <property type="project" value="UniProtKB-KW"/>
</dbReference>
<comment type="caution">
    <text evidence="11">The sequence shown here is derived from an EMBL/GenBank/DDBJ whole genome shotgun (WGS) entry which is preliminary data.</text>
</comment>
<dbReference type="SMART" id="SM00387">
    <property type="entry name" value="HATPase_c"/>
    <property type="match status" value="1"/>
</dbReference>
<keyword evidence="5" id="KW-0808">Transferase</keyword>
<dbReference type="RefSeq" id="WP_380113166.1">
    <property type="nucleotide sequence ID" value="NZ_JBHSIU010000005.1"/>
</dbReference>
<dbReference type="InterPro" id="IPR003661">
    <property type="entry name" value="HisK_dim/P_dom"/>
</dbReference>
<evidence type="ECO:0000256" key="6">
    <source>
        <dbReference type="ARBA" id="ARBA00022777"/>
    </source>
</evidence>
<feature type="transmembrane region" description="Helical" evidence="9">
    <location>
        <begin position="234"/>
        <end position="255"/>
    </location>
</feature>
<keyword evidence="9" id="KW-0472">Membrane</keyword>
<dbReference type="EMBL" id="JBHSIU010000005">
    <property type="protein sequence ID" value="MFC4996941.1"/>
    <property type="molecule type" value="Genomic_DNA"/>
</dbReference>
<evidence type="ECO:0000256" key="8">
    <source>
        <dbReference type="ARBA" id="ARBA00039401"/>
    </source>
</evidence>
<keyword evidence="9" id="KW-1133">Transmembrane helix</keyword>
<proteinExistence type="predicted"/>
<evidence type="ECO:0000256" key="3">
    <source>
        <dbReference type="ARBA" id="ARBA00012438"/>
    </source>
</evidence>
<evidence type="ECO:0000256" key="7">
    <source>
        <dbReference type="ARBA" id="ARBA00023012"/>
    </source>
</evidence>
<evidence type="ECO:0000256" key="9">
    <source>
        <dbReference type="SAM" id="Phobius"/>
    </source>
</evidence>
<dbReference type="CDD" id="cd00082">
    <property type="entry name" value="HisKA"/>
    <property type="match status" value="1"/>
</dbReference>
<accession>A0ABV9VQR3</accession>
<dbReference type="InterPro" id="IPR036097">
    <property type="entry name" value="HisK_dim/P_sf"/>
</dbReference>
<dbReference type="PANTHER" id="PTHR42878">
    <property type="entry name" value="TWO-COMPONENT HISTIDINE KINASE"/>
    <property type="match status" value="1"/>
</dbReference>
<dbReference type="Gene3D" id="1.10.287.130">
    <property type="match status" value="1"/>
</dbReference>
<dbReference type="Proteomes" id="UP001595912">
    <property type="component" value="Unassembled WGS sequence"/>
</dbReference>
<keyword evidence="9" id="KW-0812">Transmembrane</keyword>
<feature type="transmembrane region" description="Helical" evidence="9">
    <location>
        <begin position="31"/>
        <end position="48"/>
    </location>
</feature>
<dbReference type="Pfam" id="PF00512">
    <property type="entry name" value="HisKA"/>
    <property type="match status" value="1"/>
</dbReference>
<dbReference type="Gene3D" id="3.30.565.10">
    <property type="entry name" value="Histidine kinase-like ATPase, C-terminal domain"/>
    <property type="match status" value="1"/>
</dbReference>
<evidence type="ECO:0000256" key="4">
    <source>
        <dbReference type="ARBA" id="ARBA00022553"/>
    </source>
</evidence>
<feature type="transmembrane region" description="Helical" evidence="9">
    <location>
        <begin position="120"/>
        <end position="142"/>
    </location>
</feature>
<keyword evidence="6" id="KW-0418">Kinase</keyword>
<comment type="catalytic activity">
    <reaction evidence="1">
        <text>ATP + protein L-histidine = ADP + protein N-phospho-L-histidine.</text>
        <dbReference type="EC" id="2.7.13.3"/>
    </reaction>
</comment>
<evidence type="ECO:0000256" key="1">
    <source>
        <dbReference type="ARBA" id="ARBA00000085"/>
    </source>
</evidence>
<dbReference type="InterPro" id="IPR050351">
    <property type="entry name" value="BphY/WalK/GraS-like"/>
</dbReference>
<keyword evidence="11" id="KW-0067">ATP-binding</keyword>
<dbReference type="PANTHER" id="PTHR42878:SF15">
    <property type="entry name" value="BACTERIOPHYTOCHROME"/>
    <property type="match status" value="1"/>
</dbReference>
<organism evidence="11 12">
    <name type="scientific">Dactylosporangium cerinum</name>
    <dbReference type="NCBI Taxonomy" id="1434730"/>
    <lineage>
        <taxon>Bacteria</taxon>
        <taxon>Bacillati</taxon>
        <taxon>Actinomycetota</taxon>
        <taxon>Actinomycetes</taxon>
        <taxon>Micromonosporales</taxon>
        <taxon>Micromonosporaceae</taxon>
        <taxon>Dactylosporangium</taxon>
    </lineage>
</organism>
<dbReference type="PROSITE" id="PS50109">
    <property type="entry name" value="HIS_KIN"/>
    <property type="match status" value="1"/>
</dbReference>
<dbReference type="InterPro" id="IPR035965">
    <property type="entry name" value="PAS-like_dom_sf"/>
</dbReference>
<feature type="transmembrane region" description="Helical" evidence="9">
    <location>
        <begin position="267"/>
        <end position="290"/>
    </location>
</feature>
<dbReference type="SMART" id="SM00388">
    <property type="entry name" value="HisKA"/>
    <property type="match status" value="1"/>
</dbReference>
<keyword evidence="4" id="KW-0597">Phosphoprotein</keyword>
<evidence type="ECO:0000259" key="10">
    <source>
        <dbReference type="PROSITE" id="PS50109"/>
    </source>
</evidence>
<dbReference type="InterPro" id="IPR005467">
    <property type="entry name" value="His_kinase_dom"/>
</dbReference>
<dbReference type="SUPFAM" id="SSF47384">
    <property type="entry name" value="Homodimeric domain of signal transducing histidine kinase"/>
    <property type="match status" value="1"/>
</dbReference>
<comment type="subcellular location">
    <subcellularLocation>
        <location evidence="2">Cell membrane</location>
    </subcellularLocation>
</comment>
<dbReference type="InterPro" id="IPR036890">
    <property type="entry name" value="HATPase_C_sf"/>
</dbReference>
<evidence type="ECO:0000313" key="11">
    <source>
        <dbReference type="EMBL" id="MFC4996941.1"/>
    </source>
</evidence>
<gene>
    <name evidence="11" type="ORF">ACFPIJ_03770</name>
</gene>
<keyword evidence="7" id="KW-0902">Two-component regulatory system</keyword>
<keyword evidence="11" id="KW-0547">Nucleotide-binding</keyword>
<evidence type="ECO:0000256" key="2">
    <source>
        <dbReference type="ARBA" id="ARBA00004236"/>
    </source>
</evidence>
<dbReference type="InterPro" id="IPR004358">
    <property type="entry name" value="Sig_transdc_His_kin-like_C"/>
</dbReference>
<protein>
    <recommendedName>
        <fullName evidence="8">Sensor-like histidine kinase SenX3</fullName>
        <ecNumber evidence="3">2.7.13.3</ecNumber>
    </recommendedName>
</protein>
<sequence>MIGSLGRTLAWSVLCLLATFAGRLTIMDGTSLSLVWPAAGVTVLWFSMQRRARLRWVDPLMLAAITLVVNMATGAPLVLALWFVAANLTQVAVFLRVHARLSPQLWGAGGDAPLARSADLWRLLFATVAGTLAGAAIGPPAVWLVSGHVSWLDAAVWFTRNTVSILLIAAVGLRVGHHWRGGWQVRRIPPLRLAEYAALIVCSISAYAIGFAANHGLPLAFPLLAVTVWAGLRLHTTFVVLHDLCLGSIAVLFTLHGQGPFAVIESFQARALVAQVFVGMVAIVGLSIALGRDERAELLRQLTDTGRAAAAQAQLLTTIVDSMSDGVAVVRTDGSWAMRNPASVALLGGVTSGTGTIADPGHYGLFHPDGTPLPDADMAHTRALAGEDVHNMELLVRNSGVPDGRIVSVSARRLLGDDGVVVVFHDVTAERRQRDELASFAGVVAHDLLNPLTTIDGWAENLDDTLRGMPDTAAQRDATDSLSRIVRASGRMRHLINDLLAYTTTRNAVIAPVDVRLRDLVVDVTTARGDLAASGATPAPLFALGRLHDVHADPVLLRQLVDNLIGNAVKYTAPGVVPRIEICSVRIEGDLVRVEITDNGIGIPAGQHEAIFNNFHRAHRSGGYAGTGLGLAICKRIVERHGGSIIATDNPGGGSRFVFTLPKATRREVAHAVKANARS</sequence>
<dbReference type="Gene3D" id="3.30.450.20">
    <property type="entry name" value="PAS domain"/>
    <property type="match status" value="1"/>
</dbReference>
<dbReference type="Pfam" id="PF02518">
    <property type="entry name" value="HATPase_c"/>
    <property type="match status" value="1"/>
</dbReference>
<name>A0ABV9VQR3_9ACTN</name>
<dbReference type="PRINTS" id="PR00344">
    <property type="entry name" value="BCTRLSENSOR"/>
</dbReference>
<feature type="domain" description="Histidine kinase" evidence="10">
    <location>
        <begin position="443"/>
        <end position="665"/>
    </location>
</feature>
<feature type="transmembrane region" description="Helical" evidence="9">
    <location>
        <begin position="154"/>
        <end position="173"/>
    </location>
</feature>
<keyword evidence="12" id="KW-1185">Reference proteome</keyword>
<feature type="transmembrane region" description="Helical" evidence="9">
    <location>
        <begin position="193"/>
        <end position="214"/>
    </location>
</feature>
<dbReference type="SUPFAM" id="SSF55874">
    <property type="entry name" value="ATPase domain of HSP90 chaperone/DNA topoisomerase II/histidine kinase"/>
    <property type="match status" value="1"/>
</dbReference>
<evidence type="ECO:0000313" key="12">
    <source>
        <dbReference type="Proteomes" id="UP001595912"/>
    </source>
</evidence>
<dbReference type="SUPFAM" id="SSF55785">
    <property type="entry name" value="PYP-like sensor domain (PAS domain)"/>
    <property type="match status" value="1"/>
</dbReference>
<dbReference type="EC" id="2.7.13.3" evidence="3"/>
<dbReference type="InterPro" id="IPR003594">
    <property type="entry name" value="HATPase_dom"/>
</dbReference>
<evidence type="ECO:0000256" key="5">
    <source>
        <dbReference type="ARBA" id="ARBA00022679"/>
    </source>
</evidence>